<name>A0A0A1IVB6_9CAUD</name>
<dbReference type="RefSeq" id="YP_009124318.1">
    <property type="nucleotide sequence ID" value="NC_026586.1"/>
</dbReference>
<sequence length="61" mass="6778">MTKAEQLLKARLEDIAAAAVRRERLDWAVSYTFDDGSSIQCRKLSGRSAFARNGWSLGSTD</sequence>
<dbReference type="EMBL" id="LN610579">
    <property type="protein sequence ID" value="CEF89801.1"/>
    <property type="molecule type" value="Genomic_DNA"/>
</dbReference>
<gene>
    <name evidence="1" type="primary">ORF15</name>
</gene>
<dbReference type="GeneID" id="23679174"/>
<dbReference type="Proteomes" id="UP000030228">
    <property type="component" value="Genome"/>
</dbReference>
<dbReference type="SMR" id="A0A0A1IVB6"/>
<organism evidence="1 2">
    <name type="scientific">Pseudomonas phage vB_PaeM_PAO1_Ab27</name>
    <dbReference type="NCBI Taxonomy" id="1548907"/>
    <lineage>
        <taxon>Viruses</taxon>
        <taxon>Duplodnaviria</taxon>
        <taxon>Heunggongvirae</taxon>
        <taxon>Uroviricota</taxon>
        <taxon>Caudoviricetes</taxon>
        <taxon>Lindbergviridae</taxon>
        <taxon>Pbunavirus</taxon>
        <taxon>Pbunavirus LS1</taxon>
    </lineage>
</organism>
<dbReference type="KEGG" id="vg:23679174"/>
<evidence type="ECO:0000313" key="2">
    <source>
        <dbReference type="Proteomes" id="UP000030228"/>
    </source>
</evidence>
<proteinExistence type="predicted"/>
<accession>A0A0A1IVB6</accession>
<evidence type="ECO:0000313" key="1">
    <source>
        <dbReference type="EMBL" id="CEF89801.1"/>
    </source>
</evidence>
<reference evidence="1 2" key="1">
    <citation type="journal article" date="2015" name="PLoS ONE">
        <title>Investigation of a Large Collection of Pseudomonas aeruginosa Bacteriophages Collected from a Single Environmental Source in Abidjan, Cote d'Ivoire.</title>
        <authorList>
            <person name="Essoh C."/>
            <person name="Latino L."/>
            <person name="Midoux C."/>
            <person name="Blouin Y."/>
            <person name="Loukou G."/>
            <person name="Nguetta S.P."/>
            <person name="Lathro S."/>
            <person name="Cablanmian A."/>
            <person name="Kouassi A.K."/>
            <person name="Vergnaud G."/>
            <person name="Pourcel C."/>
        </authorList>
    </citation>
    <scope>NUCLEOTIDE SEQUENCE [LARGE SCALE GENOMIC DNA]</scope>
    <source>
        <strain evidence="1">Ab27</strain>
    </source>
</reference>
<protein>
    <submittedName>
        <fullName evidence="1">Uncharacterized protein</fullName>
    </submittedName>
</protein>